<protein>
    <recommendedName>
        <fullName evidence="5">Squalene cyclase C-terminal domain-containing protein</fullName>
    </recommendedName>
</protein>
<dbReference type="InterPro" id="IPR008930">
    <property type="entry name" value="Terpenoid_cyclase/PrenylTrfase"/>
</dbReference>
<dbReference type="SUPFAM" id="SSF48239">
    <property type="entry name" value="Terpenoid cyclases/Protein prenyltransferases"/>
    <property type="match status" value="1"/>
</dbReference>
<evidence type="ECO:0000313" key="4">
    <source>
        <dbReference type="Proteomes" id="UP000315003"/>
    </source>
</evidence>
<keyword evidence="2" id="KW-0472">Membrane</keyword>
<reference evidence="3 4" key="1">
    <citation type="submission" date="2019-02" db="EMBL/GenBank/DDBJ databases">
        <title>Deep-cultivation of Planctomycetes and their phenomic and genomic characterization uncovers novel biology.</title>
        <authorList>
            <person name="Wiegand S."/>
            <person name="Jogler M."/>
            <person name="Boedeker C."/>
            <person name="Pinto D."/>
            <person name="Vollmers J."/>
            <person name="Rivas-Marin E."/>
            <person name="Kohn T."/>
            <person name="Peeters S.H."/>
            <person name="Heuer A."/>
            <person name="Rast P."/>
            <person name="Oberbeckmann S."/>
            <person name="Bunk B."/>
            <person name="Jeske O."/>
            <person name="Meyerdierks A."/>
            <person name="Storesund J.E."/>
            <person name="Kallscheuer N."/>
            <person name="Luecker S."/>
            <person name="Lage O.M."/>
            <person name="Pohl T."/>
            <person name="Merkel B.J."/>
            <person name="Hornburger P."/>
            <person name="Mueller R.-W."/>
            <person name="Bruemmer F."/>
            <person name="Labrenz M."/>
            <person name="Spormann A.M."/>
            <person name="Op den Camp H."/>
            <person name="Overmann J."/>
            <person name="Amann R."/>
            <person name="Jetten M.S.M."/>
            <person name="Mascher T."/>
            <person name="Medema M.H."/>
            <person name="Devos D.P."/>
            <person name="Kaster A.-K."/>
            <person name="Ovreas L."/>
            <person name="Rohde M."/>
            <person name="Galperin M.Y."/>
            <person name="Jogler C."/>
        </authorList>
    </citation>
    <scope>NUCLEOTIDE SEQUENCE [LARGE SCALE GENOMIC DNA]</scope>
    <source>
        <strain evidence="3 4">SV_7m_r</strain>
    </source>
</reference>
<feature type="compositionally biased region" description="Low complexity" evidence="1">
    <location>
        <begin position="12"/>
        <end position="26"/>
    </location>
</feature>
<feature type="region of interest" description="Disordered" evidence="1">
    <location>
        <begin position="1"/>
        <end position="50"/>
    </location>
</feature>
<feature type="compositionally biased region" description="Acidic residues" evidence="1">
    <location>
        <begin position="35"/>
        <end position="50"/>
    </location>
</feature>
<dbReference type="Gene3D" id="1.50.10.20">
    <property type="match status" value="2"/>
</dbReference>
<name>A0A517T193_9BACT</name>
<gene>
    <name evidence="3" type="ORF">SV7mr_46950</name>
</gene>
<evidence type="ECO:0000256" key="1">
    <source>
        <dbReference type="SAM" id="MobiDB-lite"/>
    </source>
</evidence>
<dbReference type="EMBL" id="CP036272">
    <property type="protein sequence ID" value="QDT62148.1"/>
    <property type="molecule type" value="Genomic_DNA"/>
</dbReference>
<evidence type="ECO:0000256" key="2">
    <source>
        <dbReference type="SAM" id="Phobius"/>
    </source>
</evidence>
<organism evidence="3 4">
    <name type="scientific">Stieleria bergensis</name>
    <dbReference type="NCBI Taxonomy" id="2528025"/>
    <lineage>
        <taxon>Bacteria</taxon>
        <taxon>Pseudomonadati</taxon>
        <taxon>Planctomycetota</taxon>
        <taxon>Planctomycetia</taxon>
        <taxon>Pirellulales</taxon>
        <taxon>Pirellulaceae</taxon>
        <taxon>Stieleria</taxon>
    </lineage>
</organism>
<keyword evidence="4" id="KW-1185">Reference proteome</keyword>
<proteinExistence type="predicted"/>
<evidence type="ECO:0000313" key="3">
    <source>
        <dbReference type="EMBL" id="QDT62148.1"/>
    </source>
</evidence>
<accession>A0A517T193</accession>
<dbReference type="RefSeq" id="WP_419187747.1">
    <property type="nucleotide sequence ID" value="NZ_CP036272.1"/>
</dbReference>
<keyword evidence="2" id="KW-0812">Transmembrane</keyword>
<keyword evidence="2" id="KW-1133">Transmembrane helix</keyword>
<evidence type="ECO:0008006" key="5">
    <source>
        <dbReference type="Google" id="ProtNLM"/>
    </source>
</evidence>
<sequence>MTISNEPDDIFGQTDGQPDGQQPLDPSTAQRVADDQYEGDDVDSEEGEDQDDVDLQRRFLLFHATPAWVVSALVHALILLILGLITLANPVQLISVLTATSGADDGPEIEEISFEDPEMMETEDTEETEEEVEITEPVETVEEIAFETPIMDVTAVPLEVADFASDMAPTAMTLQSMSNNSQPMGSRSEAMKKKLLREYGGTEASEAAVTEALKWLTRHQIKYGPQMGAWTFQHDAVCGTNCGCGNGCEPNRSKQLNAATSMALLPFMGAGQTHLKGEYRQVVHAGLRFLVRNGKPGRRNGIPYVDYRGPGGNMYDHGLAAITLCEAYAMTGDSELAAPAQAALNFIALAQYADGGWRYGPEGSGGDTSVVGWQVMALKSGHMGHLAIPQNVFTGAALFLDKVSSDSGSIYGYSGPSATVRPATTAVGLLCRMYGGWDKSHPGIQKGVSHLAKTGVLKNDLYYDYYAVQVLRHHGGSEWDKFNTELRDWLVETQAQQPGAKGSWFFPNNGHVANAGRLCSTSFACMILEVYYRHMPLYAEKVSEAEFQL</sequence>
<dbReference type="Proteomes" id="UP000315003">
    <property type="component" value="Chromosome"/>
</dbReference>
<dbReference type="AlphaFoldDB" id="A0A517T193"/>
<feature type="transmembrane region" description="Helical" evidence="2">
    <location>
        <begin position="67"/>
        <end position="88"/>
    </location>
</feature>